<accession>A0ABR8NEI2</accession>
<comment type="caution">
    <text evidence="2">The sequence shown here is derived from an EMBL/GenBank/DDBJ whole genome shotgun (WGS) entry which is preliminary data.</text>
</comment>
<evidence type="ECO:0000256" key="1">
    <source>
        <dbReference type="SAM" id="MobiDB-lite"/>
    </source>
</evidence>
<dbReference type="Proteomes" id="UP000618818">
    <property type="component" value="Unassembled WGS sequence"/>
</dbReference>
<name>A0ABR8NEI2_9ACTN</name>
<sequence>MKYHLQDRRNVETPRKVEVRVRAAKQQRVELTAGSRDFVATVTTFLFGDDPLGINAASNTDENIRGDRSGFREPAGPPPEGSTR</sequence>
<evidence type="ECO:0000313" key="2">
    <source>
        <dbReference type="EMBL" id="MBD3926101.1"/>
    </source>
</evidence>
<reference evidence="2 3" key="1">
    <citation type="submission" date="2020-09" db="EMBL/GenBank/DDBJ databases">
        <title>novel species in genus Nocardioides.</title>
        <authorList>
            <person name="Zhang G."/>
        </authorList>
    </citation>
    <scope>NUCLEOTIDE SEQUENCE [LARGE SCALE GENOMIC DNA]</scope>
    <source>
        <strain evidence="2 3">KCTC 39551</strain>
    </source>
</reference>
<feature type="compositionally biased region" description="Basic and acidic residues" evidence="1">
    <location>
        <begin position="62"/>
        <end position="71"/>
    </location>
</feature>
<organism evidence="2 3">
    <name type="scientific">Nocardioides cavernae</name>
    <dbReference type="NCBI Taxonomy" id="1921566"/>
    <lineage>
        <taxon>Bacteria</taxon>
        <taxon>Bacillati</taxon>
        <taxon>Actinomycetota</taxon>
        <taxon>Actinomycetes</taxon>
        <taxon>Propionibacteriales</taxon>
        <taxon>Nocardioidaceae</taxon>
        <taxon>Nocardioides</taxon>
    </lineage>
</organism>
<feature type="region of interest" description="Disordered" evidence="1">
    <location>
        <begin position="57"/>
        <end position="84"/>
    </location>
</feature>
<gene>
    <name evidence="2" type="ORF">IEZ26_15865</name>
</gene>
<feature type="compositionally biased region" description="Pro residues" evidence="1">
    <location>
        <begin position="75"/>
        <end position="84"/>
    </location>
</feature>
<protein>
    <submittedName>
        <fullName evidence="2">Uncharacterized protein</fullName>
    </submittedName>
</protein>
<proteinExistence type="predicted"/>
<dbReference type="RefSeq" id="WP_191195939.1">
    <property type="nucleotide sequence ID" value="NZ_JACXYZ010000002.1"/>
</dbReference>
<evidence type="ECO:0000313" key="3">
    <source>
        <dbReference type="Proteomes" id="UP000618818"/>
    </source>
</evidence>
<keyword evidence="3" id="KW-1185">Reference proteome</keyword>
<dbReference type="EMBL" id="JACXYZ010000002">
    <property type="protein sequence ID" value="MBD3926101.1"/>
    <property type="molecule type" value="Genomic_DNA"/>
</dbReference>